<feature type="transmembrane region" description="Helical" evidence="10">
    <location>
        <begin position="352"/>
        <end position="371"/>
    </location>
</feature>
<feature type="transmembrane region" description="Helical" evidence="10">
    <location>
        <begin position="246"/>
        <end position="271"/>
    </location>
</feature>
<feature type="repeat" description="Solcar" evidence="8">
    <location>
        <begin position="285"/>
        <end position="372"/>
    </location>
</feature>
<proteinExistence type="inferred from homology"/>
<reference evidence="12 13" key="1">
    <citation type="submission" date="2021-02" db="EMBL/GenBank/DDBJ databases">
        <title>Plant Genome Project.</title>
        <authorList>
            <person name="Zhang R.-G."/>
        </authorList>
    </citation>
    <scope>NUCLEOTIDE SEQUENCE [LARGE SCALE GENOMIC DNA]</scope>
    <source>
        <tissue evidence="12">Leaves</tissue>
    </source>
</reference>
<keyword evidence="7 8" id="KW-0472">Membrane</keyword>
<dbReference type="PANTHER" id="PTHR45635">
    <property type="entry name" value="ADP,ATP CARRIER PROTEIN 1-RELATED-RELATED"/>
    <property type="match status" value="1"/>
</dbReference>
<comment type="similarity">
    <text evidence="2 9">Belongs to the mitochondrial carrier (TC 2.A.29) family.</text>
</comment>
<dbReference type="EMBL" id="JAFEMO010000006">
    <property type="protein sequence ID" value="KAH7568904.1"/>
    <property type="molecule type" value="Genomic_DNA"/>
</dbReference>
<name>A0ABQ8HXD5_9ROSI</name>
<feature type="repeat" description="Solcar" evidence="8">
    <location>
        <begin position="180"/>
        <end position="275"/>
    </location>
</feature>
<dbReference type="Proteomes" id="UP000827721">
    <property type="component" value="Unassembled WGS sequence"/>
</dbReference>
<organism evidence="12 13">
    <name type="scientific">Xanthoceras sorbifolium</name>
    <dbReference type="NCBI Taxonomy" id="99658"/>
    <lineage>
        <taxon>Eukaryota</taxon>
        <taxon>Viridiplantae</taxon>
        <taxon>Streptophyta</taxon>
        <taxon>Embryophyta</taxon>
        <taxon>Tracheophyta</taxon>
        <taxon>Spermatophyta</taxon>
        <taxon>Magnoliopsida</taxon>
        <taxon>eudicotyledons</taxon>
        <taxon>Gunneridae</taxon>
        <taxon>Pentapetalae</taxon>
        <taxon>rosids</taxon>
        <taxon>malvids</taxon>
        <taxon>Sapindales</taxon>
        <taxon>Sapindaceae</taxon>
        <taxon>Xanthoceroideae</taxon>
        <taxon>Xanthoceras</taxon>
    </lineage>
</organism>
<dbReference type="InterPro" id="IPR018108">
    <property type="entry name" value="MCP_transmembrane"/>
</dbReference>
<evidence type="ECO:0000256" key="5">
    <source>
        <dbReference type="ARBA" id="ARBA00022737"/>
    </source>
</evidence>
<feature type="region of interest" description="Disordered" evidence="11">
    <location>
        <begin position="375"/>
        <end position="401"/>
    </location>
</feature>
<evidence type="ECO:0000313" key="13">
    <source>
        <dbReference type="Proteomes" id="UP000827721"/>
    </source>
</evidence>
<dbReference type="Gene3D" id="1.50.40.10">
    <property type="entry name" value="Mitochondrial carrier domain"/>
    <property type="match status" value="1"/>
</dbReference>
<gene>
    <name evidence="12" type="ORF">JRO89_XS06G0070400</name>
</gene>
<dbReference type="PRINTS" id="PR00927">
    <property type="entry name" value="ADPTRNSLCASE"/>
</dbReference>
<evidence type="ECO:0000256" key="10">
    <source>
        <dbReference type="RuleBase" id="RU368008"/>
    </source>
</evidence>
<evidence type="ECO:0000256" key="11">
    <source>
        <dbReference type="SAM" id="MobiDB-lite"/>
    </source>
</evidence>
<evidence type="ECO:0000256" key="7">
    <source>
        <dbReference type="ARBA" id="ARBA00023136"/>
    </source>
</evidence>
<evidence type="ECO:0000313" key="12">
    <source>
        <dbReference type="EMBL" id="KAH7568904.1"/>
    </source>
</evidence>
<dbReference type="Pfam" id="PF00153">
    <property type="entry name" value="Mito_carr"/>
    <property type="match status" value="3"/>
</dbReference>
<keyword evidence="4 8" id="KW-0812">Transmembrane</keyword>
<keyword evidence="5" id="KW-0677">Repeat</keyword>
<keyword evidence="13" id="KW-1185">Reference proteome</keyword>
<comment type="subcellular location">
    <subcellularLocation>
        <location evidence="1 10">Membrane</location>
        <topology evidence="1 10">Multi-pass membrane protein</topology>
    </subcellularLocation>
</comment>
<comment type="function">
    <text evidence="10">Catalyzes the exchange of ADP and ATP across the membrane.</text>
</comment>
<evidence type="ECO:0000256" key="1">
    <source>
        <dbReference type="ARBA" id="ARBA00004141"/>
    </source>
</evidence>
<comment type="subunit">
    <text evidence="10">Monomer.</text>
</comment>
<dbReference type="PANTHER" id="PTHR45635:SF23">
    <property type="entry name" value="ADP_ATP TRANSLOCASE"/>
    <property type="match status" value="1"/>
</dbReference>
<dbReference type="PROSITE" id="PS50920">
    <property type="entry name" value="SOLCAR"/>
    <property type="match status" value="3"/>
</dbReference>
<accession>A0ABQ8HXD5</accession>
<feature type="transmembrane region" description="Helical" evidence="10">
    <location>
        <begin position="291"/>
        <end position="308"/>
    </location>
</feature>
<keyword evidence="6 10" id="KW-1133">Transmembrane helix</keyword>
<evidence type="ECO:0000256" key="6">
    <source>
        <dbReference type="ARBA" id="ARBA00022989"/>
    </source>
</evidence>
<dbReference type="SUPFAM" id="SSF103506">
    <property type="entry name" value="Mitochondrial carrier"/>
    <property type="match status" value="1"/>
</dbReference>
<sequence length="401" mass="43920">MEEGSLHPSVIMKIQGQLPYNFYRIFCKFQALTRETCGAVLYVGGGGSTSSSNTNMHQSSQGNAFVGSASKGHNNNNTAFSFLSMVTTSVALTTAVAPVKRVMLLLQSQNEIIKSGRLSNAYKGIGDCFVRTVRNEGFTSLWRGNTASVLHFVSWKVQRIVMASFRTSFNQKKENDSLGDWFARNLGTAALAGGTTILLVYHLEYARTRLANDIKISTTNRVVTERQFNGLIDVYRKTLQSDGIVGLFRGFNLSCLLFFVNNMVMLGMYVVVKPKLLLQSLGLQQNLTANVLLPAGIAICCDLAMYPMDTVRRRMMMRSGEAIKYKSSIDAFSQILKNEGVKSLYKGASASVLLHAVVLGFLIVMGNTLSINVSPEKSKSGNQGGHQGSSVSIGWRNWPGQ</sequence>
<evidence type="ECO:0000256" key="2">
    <source>
        <dbReference type="ARBA" id="ARBA00006375"/>
    </source>
</evidence>
<evidence type="ECO:0000256" key="3">
    <source>
        <dbReference type="ARBA" id="ARBA00022448"/>
    </source>
</evidence>
<dbReference type="InterPro" id="IPR002113">
    <property type="entry name" value="ADT_euk_type"/>
</dbReference>
<keyword evidence="3 9" id="KW-0813">Transport</keyword>
<feature type="repeat" description="Solcar" evidence="8">
    <location>
        <begin position="76"/>
        <end position="169"/>
    </location>
</feature>
<evidence type="ECO:0000256" key="4">
    <source>
        <dbReference type="ARBA" id="ARBA00022692"/>
    </source>
</evidence>
<comment type="caution">
    <text evidence="12">The sequence shown here is derived from an EMBL/GenBank/DDBJ whole genome shotgun (WGS) entry which is preliminary data.</text>
</comment>
<evidence type="ECO:0000256" key="9">
    <source>
        <dbReference type="RuleBase" id="RU000488"/>
    </source>
</evidence>
<comment type="caution">
    <text evidence="10">Lacks conserved residue(s) required for the propagation of feature annotation.</text>
</comment>
<evidence type="ECO:0000256" key="8">
    <source>
        <dbReference type="PROSITE-ProRule" id="PRU00282"/>
    </source>
</evidence>
<dbReference type="InterPro" id="IPR023395">
    <property type="entry name" value="MCP_dom_sf"/>
</dbReference>
<protein>
    <recommendedName>
        <fullName evidence="10">ADP/ATP translocase</fullName>
    </recommendedName>
    <alternativeName>
        <fullName evidence="10">ADP,ATP carrier protein</fullName>
    </alternativeName>
</protein>